<dbReference type="AlphaFoldDB" id="A0A1Y6F543"/>
<evidence type="ECO:0000259" key="2">
    <source>
        <dbReference type="Pfam" id="PF18932"/>
    </source>
</evidence>
<dbReference type="OrthoDB" id="2086138at2"/>
<evidence type="ECO:0000313" key="4">
    <source>
        <dbReference type="Proteomes" id="UP000194420"/>
    </source>
</evidence>
<accession>A0A1Y6F543</accession>
<proteinExistence type="predicted"/>
<protein>
    <recommendedName>
        <fullName evidence="2">DUF5681 domain-containing protein</fullName>
    </recommendedName>
</protein>
<evidence type="ECO:0000256" key="1">
    <source>
        <dbReference type="SAM" id="MobiDB-lite"/>
    </source>
</evidence>
<reference evidence="4" key="1">
    <citation type="submission" date="2017-04" db="EMBL/GenBank/DDBJ databases">
        <authorList>
            <person name="Varghese N."/>
            <person name="Submissions S."/>
        </authorList>
    </citation>
    <scope>NUCLEOTIDE SEQUENCE [LARGE SCALE GENOMIC DNA]</scope>
</reference>
<dbReference type="InterPro" id="IPR043736">
    <property type="entry name" value="DUF5681"/>
</dbReference>
<evidence type="ECO:0000313" key="3">
    <source>
        <dbReference type="EMBL" id="SMQ69917.1"/>
    </source>
</evidence>
<sequence length="140" mass="15746">MAKTPKKKSSKWGKGKTDPATWWKKGGPSPNPKGRPKGSKNQKTLWKEAVQKKITVNFDGETQKMTKQELTYHQLAQKAASGDLKAIAMLLNLDEKFDPGETIPPTKAESAADFDTLEEWLKLKEKFKAFKQSDEEDDHG</sequence>
<keyword evidence="4" id="KW-1185">Reference proteome</keyword>
<dbReference type="EMBL" id="FXWG01000002">
    <property type="protein sequence ID" value="SMQ69917.1"/>
    <property type="molecule type" value="Genomic_DNA"/>
</dbReference>
<dbReference type="RefSeq" id="WP_086437935.1">
    <property type="nucleotide sequence ID" value="NZ_FXWG01000002.1"/>
</dbReference>
<gene>
    <name evidence="3" type="ORF">SAMN06297468_2100</name>
</gene>
<dbReference type="Pfam" id="PF18932">
    <property type="entry name" value="DUF5681"/>
    <property type="match status" value="1"/>
</dbReference>
<organism evidence="3 4">
    <name type="scientific">Altererythrobacter xiamenensis</name>
    <dbReference type="NCBI Taxonomy" id="1316679"/>
    <lineage>
        <taxon>Bacteria</taxon>
        <taxon>Pseudomonadati</taxon>
        <taxon>Pseudomonadota</taxon>
        <taxon>Alphaproteobacteria</taxon>
        <taxon>Sphingomonadales</taxon>
        <taxon>Erythrobacteraceae</taxon>
        <taxon>Altererythrobacter</taxon>
    </lineage>
</organism>
<feature type="compositionally biased region" description="Basic residues" evidence="1">
    <location>
        <begin position="1"/>
        <end position="14"/>
    </location>
</feature>
<feature type="domain" description="DUF5681" evidence="2">
    <location>
        <begin position="20"/>
        <end position="93"/>
    </location>
</feature>
<dbReference type="Proteomes" id="UP000194420">
    <property type="component" value="Unassembled WGS sequence"/>
</dbReference>
<feature type="region of interest" description="Disordered" evidence="1">
    <location>
        <begin position="1"/>
        <end position="45"/>
    </location>
</feature>
<name>A0A1Y6F543_9SPHN</name>